<keyword evidence="3" id="KW-1185">Reference proteome</keyword>
<keyword evidence="1" id="KW-0472">Membrane</keyword>
<proteinExistence type="predicted"/>
<name>A0A3B7NAG8_9BACT</name>
<dbReference type="EMBL" id="CP032157">
    <property type="protein sequence ID" value="AXY78741.1"/>
    <property type="molecule type" value="Genomic_DNA"/>
</dbReference>
<dbReference type="GO" id="GO:0015097">
    <property type="term" value="F:mercury ion transmembrane transporter activity"/>
    <property type="evidence" value="ECO:0007669"/>
    <property type="project" value="InterPro"/>
</dbReference>
<keyword evidence="1" id="KW-1133">Transmembrane helix</keyword>
<dbReference type="AlphaFoldDB" id="A0A3B7NAG8"/>
<dbReference type="OrthoDB" id="5966279at2"/>
<dbReference type="Pfam" id="PF03203">
    <property type="entry name" value="MerC"/>
    <property type="match status" value="1"/>
</dbReference>
<sequence length="130" mass="14889">MNFRFNWDALGIATSVACAIHCAILPLLLTSLPVFGINIIENVLLEYTMIFIAFAIGMYSLWHGYRKHHHSYLPAIVFCVGIILLIAKQIWHDHQIWLLPFAVIFIVSAHVINYRACRVHDHAHADDCDH</sequence>
<feature type="transmembrane region" description="Helical" evidence="1">
    <location>
        <begin position="47"/>
        <end position="65"/>
    </location>
</feature>
<evidence type="ECO:0000256" key="1">
    <source>
        <dbReference type="SAM" id="Phobius"/>
    </source>
</evidence>
<feature type="transmembrane region" description="Helical" evidence="1">
    <location>
        <begin position="12"/>
        <end position="35"/>
    </location>
</feature>
<keyword evidence="1" id="KW-0812">Transmembrane</keyword>
<protein>
    <submittedName>
        <fullName evidence="2">MerC domain-containing protein</fullName>
    </submittedName>
</protein>
<evidence type="ECO:0000313" key="2">
    <source>
        <dbReference type="EMBL" id="AXY78741.1"/>
    </source>
</evidence>
<dbReference type="GO" id="GO:0016020">
    <property type="term" value="C:membrane"/>
    <property type="evidence" value="ECO:0007669"/>
    <property type="project" value="InterPro"/>
</dbReference>
<dbReference type="KEGG" id="pseg:D3H65_22860"/>
<accession>A0A3B7NAG8</accession>
<feature type="transmembrane region" description="Helical" evidence="1">
    <location>
        <begin position="72"/>
        <end position="91"/>
    </location>
</feature>
<evidence type="ECO:0000313" key="3">
    <source>
        <dbReference type="Proteomes" id="UP000263900"/>
    </source>
</evidence>
<organism evidence="2 3">
    <name type="scientific">Paraflavitalea soli</name>
    <dbReference type="NCBI Taxonomy" id="2315862"/>
    <lineage>
        <taxon>Bacteria</taxon>
        <taxon>Pseudomonadati</taxon>
        <taxon>Bacteroidota</taxon>
        <taxon>Chitinophagia</taxon>
        <taxon>Chitinophagales</taxon>
        <taxon>Chitinophagaceae</taxon>
        <taxon>Paraflavitalea</taxon>
    </lineage>
</organism>
<dbReference type="InterPro" id="IPR004891">
    <property type="entry name" value="Mercury-R_MerC"/>
</dbReference>
<feature type="transmembrane region" description="Helical" evidence="1">
    <location>
        <begin position="97"/>
        <end position="114"/>
    </location>
</feature>
<dbReference type="Proteomes" id="UP000263900">
    <property type="component" value="Chromosome"/>
</dbReference>
<reference evidence="2 3" key="1">
    <citation type="submission" date="2018-09" db="EMBL/GenBank/DDBJ databases">
        <title>Genome sequencing of strain 6GH32-13.</title>
        <authorList>
            <person name="Weon H.-Y."/>
            <person name="Heo J."/>
            <person name="Kwon S.-W."/>
        </authorList>
    </citation>
    <scope>NUCLEOTIDE SEQUENCE [LARGE SCALE GENOMIC DNA]</scope>
    <source>
        <strain evidence="2 3">5GH32-13</strain>
    </source>
</reference>
<gene>
    <name evidence="2" type="ORF">D3H65_22860</name>
</gene>